<protein>
    <submittedName>
        <fullName evidence="6">Endoplasmic reticulum resident protein 29-like</fullName>
    </submittedName>
</protein>
<feature type="domain" description="Endoplasmic reticulum resident protein 29 C-terminal" evidence="3">
    <location>
        <begin position="145"/>
        <end position="239"/>
    </location>
</feature>
<dbReference type="GO" id="GO:0005788">
    <property type="term" value="C:endoplasmic reticulum lumen"/>
    <property type="evidence" value="ECO:0007669"/>
    <property type="project" value="InterPro"/>
</dbReference>
<dbReference type="KEGG" id="aten:116287260"/>
<dbReference type="Gene3D" id="1.20.1150.12">
    <property type="entry name" value="Endoplasmic reticulum resident protein 29, C-terminal domain"/>
    <property type="match status" value="1"/>
</dbReference>
<dbReference type="SUPFAM" id="SSF52833">
    <property type="entry name" value="Thioredoxin-like"/>
    <property type="match status" value="1"/>
</dbReference>
<dbReference type="InterPro" id="IPR012883">
    <property type="entry name" value="ERp29_N"/>
</dbReference>
<evidence type="ECO:0000256" key="1">
    <source>
        <dbReference type="ARBA" id="ARBA00022824"/>
    </source>
</evidence>
<feature type="signal peptide" evidence="2">
    <location>
        <begin position="1"/>
        <end position="22"/>
    </location>
</feature>
<dbReference type="Proteomes" id="UP000515163">
    <property type="component" value="Unplaced"/>
</dbReference>
<dbReference type="InParanoid" id="A0A6P8HAU3"/>
<dbReference type="InterPro" id="IPR011679">
    <property type="entry name" value="ERp29_C"/>
</dbReference>
<gene>
    <name evidence="6" type="primary">LOC116287260</name>
</gene>
<evidence type="ECO:0000313" key="6">
    <source>
        <dbReference type="RefSeq" id="XP_031549782.1"/>
    </source>
</evidence>
<dbReference type="RefSeq" id="XP_031549782.1">
    <property type="nucleotide sequence ID" value="XM_031693922.1"/>
</dbReference>
<dbReference type="OrthoDB" id="417262at2759"/>
<evidence type="ECO:0000259" key="3">
    <source>
        <dbReference type="Pfam" id="PF07749"/>
    </source>
</evidence>
<evidence type="ECO:0000313" key="5">
    <source>
        <dbReference type="Proteomes" id="UP000515163"/>
    </source>
</evidence>
<dbReference type="InterPro" id="IPR016855">
    <property type="entry name" value="ERp29"/>
</dbReference>
<dbReference type="Gene3D" id="3.40.30.10">
    <property type="entry name" value="Glutaredoxin"/>
    <property type="match status" value="1"/>
</dbReference>
<name>A0A6P8HAU3_ACTTE</name>
<feature type="chain" id="PRO_5028252908" evidence="2">
    <location>
        <begin position="23"/>
        <end position="250"/>
    </location>
</feature>
<dbReference type="SUPFAM" id="SSF47933">
    <property type="entry name" value="ERP29 C domain-like"/>
    <property type="match status" value="1"/>
</dbReference>
<keyword evidence="5" id="KW-1185">Reference proteome</keyword>
<dbReference type="FunCoup" id="A0A6P8HAU3">
    <property type="interactions" value="909"/>
</dbReference>
<evidence type="ECO:0000259" key="4">
    <source>
        <dbReference type="Pfam" id="PF07912"/>
    </source>
</evidence>
<dbReference type="InterPro" id="IPR036249">
    <property type="entry name" value="Thioredoxin-like_sf"/>
</dbReference>
<proteinExistence type="predicted"/>
<evidence type="ECO:0000256" key="2">
    <source>
        <dbReference type="SAM" id="SignalP"/>
    </source>
</evidence>
<dbReference type="GeneID" id="116287260"/>
<feature type="domain" description="ERp29 N-terminal" evidence="4">
    <location>
        <begin position="24"/>
        <end position="143"/>
    </location>
</feature>
<dbReference type="PANTHER" id="PTHR12211">
    <property type="entry name" value="ENDOPLASMIC RETICULUM PROTEIN ERP29"/>
    <property type="match status" value="1"/>
</dbReference>
<keyword evidence="2" id="KW-0732">Signal</keyword>
<accession>A0A6P8HAU3</accession>
<dbReference type="FunFam" id="3.40.30.10:FF:000133">
    <property type="entry name" value="Endoplasmic reticulum resident protein 29"/>
    <property type="match status" value="1"/>
</dbReference>
<reference evidence="6" key="1">
    <citation type="submission" date="2025-08" db="UniProtKB">
        <authorList>
            <consortium name="RefSeq"/>
        </authorList>
    </citation>
    <scope>IDENTIFICATION</scope>
    <source>
        <tissue evidence="6">Tentacle</tissue>
    </source>
</reference>
<dbReference type="Pfam" id="PF07912">
    <property type="entry name" value="ERp29_N"/>
    <property type="match status" value="1"/>
</dbReference>
<dbReference type="GO" id="GO:0009306">
    <property type="term" value="P:protein secretion"/>
    <property type="evidence" value="ECO:0007669"/>
    <property type="project" value="InterPro"/>
</dbReference>
<keyword evidence="1" id="KW-0256">Endoplasmic reticulum</keyword>
<organism evidence="5 6">
    <name type="scientific">Actinia tenebrosa</name>
    <name type="common">Australian red waratah sea anemone</name>
    <dbReference type="NCBI Taxonomy" id="6105"/>
    <lineage>
        <taxon>Eukaryota</taxon>
        <taxon>Metazoa</taxon>
        <taxon>Cnidaria</taxon>
        <taxon>Anthozoa</taxon>
        <taxon>Hexacorallia</taxon>
        <taxon>Actiniaria</taxon>
        <taxon>Actiniidae</taxon>
        <taxon>Actinia</taxon>
    </lineage>
</organism>
<dbReference type="InterPro" id="IPR036356">
    <property type="entry name" value="ERp29_C_sf"/>
</dbReference>
<sequence length="250" mass="28841">MAAAWFICFVVFCLHLIHYVSGSAKGAVGLDSLTFDKVISKHRAVLVKFDKQYAYGEKEDIFKEFCKKASSQSELLVAEVGVAEYGDKDNDDLRERFKLKKEDFPYYMLFLQDQEQPVHFKGEIKEDALTAFVSKHAGLWIGLQGCVEKFDKLAEKFLNSAITKADEVISEAETLLKETKHKKYQTAGDIYVKIMKKVKENGEDYIKNEVSRVNKLLKDKITEKKRELFTIRLDILTSFQHFISKKKDEL</sequence>
<dbReference type="Pfam" id="PF07749">
    <property type="entry name" value="ERp29"/>
    <property type="match status" value="1"/>
</dbReference>
<dbReference type="AlphaFoldDB" id="A0A6P8HAU3"/>
<dbReference type="PANTHER" id="PTHR12211:SF0">
    <property type="entry name" value="ENDOPLASMIC RETICULUM RESIDENT PROTEIN 29"/>
    <property type="match status" value="1"/>
</dbReference>